<dbReference type="Pfam" id="PF01217">
    <property type="entry name" value="Clat_adaptor_s"/>
    <property type="match status" value="1"/>
</dbReference>
<comment type="subcellular location">
    <subcellularLocation>
        <location evidence="1">Endomembrane system</location>
    </subcellularLocation>
</comment>
<name>A0ABY8CJT7_ENCHE</name>
<keyword evidence="4" id="KW-0653">Protein transport</keyword>
<accession>A0ABY8CJT7</accession>
<reference evidence="7 8" key="1">
    <citation type="submission" date="2023-02" db="EMBL/GenBank/DDBJ databases">
        <title>Encephalitozoon hellem ATCC 50451 complete genome.</title>
        <authorList>
            <person name="Mascarenhas dos Santos A.C."/>
            <person name="Julian A.T."/>
            <person name="Pombert J.-F."/>
        </authorList>
    </citation>
    <scope>NUCLEOTIDE SEQUENCE [LARGE SCALE GENOMIC DNA]</scope>
    <source>
        <strain evidence="7 8">ATCC 50451</strain>
    </source>
</reference>
<evidence type="ECO:0000256" key="4">
    <source>
        <dbReference type="ARBA" id="ARBA00022927"/>
    </source>
</evidence>
<comment type="similarity">
    <text evidence="2">Belongs to the adaptor complexes small subunit family.</text>
</comment>
<dbReference type="PANTHER" id="PTHR11753">
    <property type="entry name" value="ADAPTOR COMPLEXES SMALL SUBUNIT FAMILY"/>
    <property type="match status" value="1"/>
</dbReference>
<dbReference type="EMBL" id="CP119069">
    <property type="protein sequence ID" value="WEL39163.1"/>
    <property type="molecule type" value="Genomic_DNA"/>
</dbReference>
<sequence length="129" mass="15295">MIKKIYGFSLNGETRLKRTYEATLSDEEIRSIVIAQEERNIIDGSETIVFNRFGNLFIAFVVEDENEMYVLSLINNLMSIYDRFFTKVCELHFIYNFKETHIILDNYIVNGKCIENDPFEVIKHAYYIK</sequence>
<gene>
    <name evidence="7" type="ORF">PFJ87_08g00200</name>
</gene>
<keyword evidence="8" id="KW-1185">Reference proteome</keyword>
<dbReference type="InterPro" id="IPR011012">
    <property type="entry name" value="Longin-like_dom_sf"/>
</dbReference>
<proteinExistence type="inferred from homology"/>
<evidence type="ECO:0000259" key="6">
    <source>
        <dbReference type="Pfam" id="PF01217"/>
    </source>
</evidence>
<keyword evidence="3" id="KW-0813">Transport</keyword>
<dbReference type="InterPro" id="IPR016635">
    <property type="entry name" value="AP_complex_ssu"/>
</dbReference>
<dbReference type="Gene3D" id="3.30.450.60">
    <property type="match status" value="1"/>
</dbReference>
<dbReference type="InterPro" id="IPR022775">
    <property type="entry name" value="AP_mu_sigma_su"/>
</dbReference>
<evidence type="ECO:0000313" key="7">
    <source>
        <dbReference type="EMBL" id="WEL39163.1"/>
    </source>
</evidence>
<evidence type="ECO:0000256" key="2">
    <source>
        <dbReference type="ARBA" id="ARBA00006972"/>
    </source>
</evidence>
<evidence type="ECO:0000313" key="8">
    <source>
        <dbReference type="Proteomes" id="UP001217963"/>
    </source>
</evidence>
<keyword evidence="5" id="KW-0472">Membrane</keyword>
<organism evidence="7 8">
    <name type="scientific">Encephalitozoon hellem</name>
    <name type="common">Microsporidian parasite</name>
    <dbReference type="NCBI Taxonomy" id="27973"/>
    <lineage>
        <taxon>Eukaryota</taxon>
        <taxon>Fungi</taxon>
        <taxon>Fungi incertae sedis</taxon>
        <taxon>Microsporidia</taxon>
        <taxon>Unikaryonidae</taxon>
        <taxon>Encephalitozoon</taxon>
    </lineage>
</organism>
<dbReference type="Proteomes" id="UP001217963">
    <property type="component" value="Chromosome VIII"/>
</dbReference>
<evidence type="ECO:0000256" key="1">
    <source>
        <dbReference type="ARBA" id="ARBA00004308"/>
    </source>
</evidence>
<feature type="domain" description="AP complex mu/sigma subunit" evidence="6">
    <location>
        <begin position="1"/>
        <end position="124"/>
    </location>
</feature>
<evidence type="ECO:0000256" key="5">
    <source>
        <dbReference type="ARBA" id="ARBA00023136"/>
    </source>
</evidence>
<protein>
    <submittedName>
        <fullName evidence="7">Ap-2 complex subunit sigma</fullName>
    </submittedName>
</protein>
<dbReference type="SUPFAM" id="SSF64356">
    <property type="entry name" value="SNARE-like"/>
    <property type="match status" value="1"/>
</dbReference>
<evidence type="ECO:0000256" key="3">
    <source>
        <dbReference type="ARBA" id="ARBA00022448"/>
    </source>
</evidence>